<protein>
    <recommendedName>
        <fullName evidence="8">AP2/ERF domain-containing protein</fullName>
    </recommendedName>
</protein>
<dbReference type="InterPro" id="IPR016177">
    <property type="entry name" value="DNA-bd_dom_sf"/>
</dbReference>
<dbReference type="AlphaFoldDB" id="A0A5N6P502"/>
<keyword evidence="4" id="KW-0804">Transcription</keyword>
<evidence type="ECO:0000313" key="10">
    <source>
        <dbReference type="Proteomes" id="UP000326396"/>
    </source>
</evidence>
<dbReference type="GO" id="GO:0003677">
    <property type="term" value="F:DNA binding"/>
    <property type="evidence" value="ECO:0007669"/>
    <property type="project" value="UniProtKB-KW"/>
</dbReference>
<dbReference type="InterPro" id="IPR044808">
    <property type="entry name" value="ERF_plant"/>
</dbReference>
<evidence type="ECO:0000256" key="7">
    <source>
        <dbReference type="SAM" id="Phobius"/>
    </source>
</evidence>
<dbReference type="PANTHER" id="PTHR31190:SF374">
    <property type="entry name" value="AP2_ERF DOMAIN-CONTAINING PROTEIN"/>
    <property type="match status" value="1"/>
</dbReference>
<sequence length="256" mass="27999">MFLFGLLTTGFDTTYSVEATSRALTPPAKITPYRGVRRRPWGKFAAEIRDSTRNGASVWLVKSPPKLVNFKLSESSASMTMFNPSCIGFMPASLANCSKLYRVNLSSNSLTGGNNKLTTKEIILIAAGVVIAIRLAICCILLCCLLKKRQGGRQKDATAGGGPVGTSTKGQSFLQRRRRAGGVSHSRHLSNNPEETMIGKDGPKLISTWVLFNLGPLLRLGLPWFDVFAGRRMEEKGWIELTNLPITHEQMVSIIA</sequence>
<organism evidence="9 10">
    <name type="scientific">Mikania micrantha</name>
    <name type="common">bitter vine</name>
    <dbReference type="NCBI Taxonomy" id="192012"/>
    <lineage>
        <taxon>Eukaryota</taxon>
        <taxon>Viridiplantae</taxon>
        <taxon>Streptophyta</taxon>
        <taxon>Embryophyta</taxon>
        <taxon>Tracheophyta</taxon>
        <taxon>Spermatophyta</taxon>
        <taxon>Magnoliopsida</taxon>
        <taxon>eudicotyledons</taxon>
        <taxon>Gunneridae</taxon>
        <taxon>Pentapetalae</taxon>
        <taxon>asterids</taxon>
        <taxon>campanulids</taxon>
        <taxon>Asterales</taxon>
        <taxon>Asteraceae</taxon>
        <taxon>Asteroideae</taxon>
        <taxon>Heliantheae alliance</taxon>
        <taxon>Eupatorieae</taxon>
        <taxon>Mikania</taxon>
    </lineage>
</organism>
<evidence type="ECO:0000256" key="1">
    <source>
        <dbReference type="ARBA" id="ARBA00004123"/>
    </source>
</evidence>
<accession>A0A5N6P502</accession>
<evidence type="ECO:0000256" key="4">
    <source>
        <dbReference type="ARBA" id="ARBA00023163"/>
    </source>
</evidence>
<dbReference type="PROSITE" id="PS51032">
    <property type="entry name" value="AP2_ERF"/>
    <property type="match status" value="1"/>
</dbReference>
<keyword evidence="5" id="KW-0539">Nucleus</keyword>
<dbReference type="Gene3D" id="3.30.730.10">
    <property type="entry name" value="AP2/ERF domain"/>
    <property type="match status" value="1"/>
</dbReference>
<feature type="transmembrane region" description="Helical" evidence="7">
    <location>
        <begin position="122"/>
        <end position="146"/>
    </location>
</feature>
<evidence type="ECO:0000256" key="2">
    <source>
        <dbReference type="ARBA" id="ARBA00023015"/>
    </source>
</evidence>
<dbReference type="GO" id="GO:0005634">
    <property type="term" value="C:nucleus"/>
    <property type="evidence" value="ECO:0007669"/>
    <property type="project" value="UniProtKB-SubCell"/>
</dbReference>
<comment type="caution">
    <text evidence="9">The sequence shown here is derived from an EMBL/GenBank/DDBJ whole genome shotgun (WGS) entry which is preliminary data.</text>
</comment>
<evidence type="ECO:0000256" key="5">
    <source>
        <dbReference type="ARBA" id="ARBA00023242"/>
    </source>
</evidence>
<dbReference type="GO" id="GO:0003700">
    <property type="term" value="F:DNA-binding transcription factor activity"/>
    <property type="evidence" value="ECO:0007669"/>
    <property type="project" value="InterPro"/>
</dbReference>
<feature type="compositionally biased region" description="Polar residues" evidence="6">
    <location>
        <begin position="165"/>
        <end position="174"/>
    </location>
</feature>
<dbReference type="InterPro" id="IPR036955">
    <property type="entry name" value="AP2/ERF_dom_sf"/>
</dbReference>
<dbReference type="EMBL" id="SZYD01000006">
    <property type="protein sequence ID" value="KAD5960736.1"/>
    <property type="molecule type" value="Genomic_DNA"/>
</dbReference>
<dbReference type="PANTHER" id="PTHR31190">
    <property type="entry name" value="DNA-BINDING DOMAIN"/>
    <property type="match status" value="1"/>
</dbReference>
<evidence type="ECO:0000256" key="6">
    <source>
        <dbReference type="SAM" id="MobiDB-lite"/>
    </source>
</evidence>
<gene>
    <name evidence="9" type="ORF">E3N88_12208</name>
</gene>
<evidence type="ECO:0000259" key="8">
    <source>
        <dbReference type="PROSITE" id="PS51032"/>
    </source>
</evidence>
<dbReference type="GO" id="GO:0009873">
    <property type="term" value="P:ethylene-activated signaling pathway"/>
    <property type="evidence" value="ECO:0007669"/>
    <property type="project" value="InterPro"/>
</dbReference>
<dbReference type="SMART" id="SM00380">
    <property type="entry name" value="AP2"/>
    <property type="match status" value="1"/>
</dbReference>
<feature type="domain" description="AP2/ERF" evidence="8">
    <location>
        <begin position="32"/>
        <end position="60"/>
    </location>
</feature>
<dbReference type="SUPFAM" id="SSF54171">
    <property type="entry name" value="DNA-binding domain"/>
    <property type="match status" value="1"/>
</dbReference>
<comment type="subcellular location">
    <subcellularLocation>
        <location evidence="1">Nucleus</location>
    </subcellularLocation>
</comment>
<keyword evidence="10" id="KW-1185">Reference proteome</keyword>
<reference evidence="9 10" key="1">
    <citation type="submission" date="2019-05" db="EMBL/GenBank/DDBJ databases">
        <title>Mikania micrantha, genome provides insights into the molecular mechanism of rapid growth.</title>
        <authorList>
            <person name="Liu B."/>
        </authorList>
    </citation>
    <scope>NUCLEOTIDE SEQUENCE [LARGE SCALE GENOMIC DNA]</scope>
    <source>
        <strain evidence="9">NLD-2019</strain>
        <tissue evidence="9">Leaf</tissue>
    </source>
</reference>
<feature type="region of interest" description="Disordered" evidence="6">
    <location>
        <begin position="154"/>
        <end position="197"/>
    </location>
</feature>
<dbReference type="Proteomes" id="UP000326396">
    <property type="component" value="Linkage Group LG14"/>
</dbReference>
<proteinExistence type="predicted"/>
<keyword evidence="3" id="KW-0238">DNA-binding</keyword>
<name>A0A5N6P502_9ASTR</name>
<feature type="compositionally biased region" description="Basic residues" evidence="6">
    <location>
        <begin position="175"/>
        <end position="188"/>
    </location>
</feature>
<keyword evidence="7" id="KW-1133">Transmembrane helix</keyword>
<evidence type="ECO:0000256" key="3">
    <source>
        <dbReference type="ARBA" id="ARBA00023125"/>
    </source>
</evidence>
<keyword evidence="2" id="KW-0805">Transcription regulation</keyword>
<evidence type="ECO:0000313" key="9">
    <source>
        <dbReference type="EMBL" id="KAD5960736.1"/>
    </source>
</evidence>
<dbReference type="InterPro" id="IPR001471">
    <property type="entry name" value="AP2/ERF_dom"/>
</dbReference>
<keyword evidence="7" id="KW-0812">Transmembrane</keyword>
<keyword evidence="7" id="KW-0472">Membrane</keyword>